<gene>
    <name evidence="2" type="ORF">GCM10009037_20500</name>
</gene>
<keyword evidence="3" id="KW-1185">Reference proteome</keyword>
<sequence>MTPTRRSTRTEHTEDTADHPDFDAEQTDTPTVNCREVHGERRVFTESGNTDGWIATDHTVELEE</sequence>
<reference evidence="2 3" key="1">
    <citation type="journal article" date="2019" name="Int. J. Syst. Evol. Microbiol.">
        <title>The Global Catalogue of Microorganisms (GCM) 10K type strain sequencing project: providing services to taxonomists for standard genome sequencing and annotation.</title>
        <authorList>
            <consortium name="The Broad Institute Genomics Platform"/>
            <consortium name="The Broad Institute Genome Sequencing Center for Infectious Disease"/>
            <person name="Wu L."/>
            <person name="Ma J."/>
        </authorList>
    </citation>
    <scope>NUCLEOTIDE SEQUENCE [LARGE SCALE GENOMIC DNA]</scope>
    <source>
        <strain evidence="2 3">JCM 19585</strain>
    </source>
</reference>
<protein>
    <submittedName>
        <fullName evidence="2">Uncharacterized protein</fullName>
    </submittedName>
</protein>
<dbReference type="Proteomes" id="UP000628840">
    <property type="component" value="Unassembled WGS sequence"/>
</dbReference>
<dbReference type="EMBL" id="BMPF01000003">
    <property type="protein sequence ID" value="GGL36928.1"/>
    <property type="molecule type" value="Genomic_DNA"/>
</dbReference>
<feature type="region of interest" description="Disordered" evidence="1">
    <location>
        <begin position="1"/>
        <end position="31"/>
    </location>
</feature>
<evidence type="ECO:0000313" key="3">
    <source>
        <dbReference type="Proteomes" id="UP000628840"/>
    </source>
</evidence>
<organism evidence="2 3">
    <name type="scientific">Halarchaeum grantii</name>
    <dbReference type="NCBI Taxonomy" id="1193105"/>
    <lineage>
        <taxon>Archaea</taxon>
        <taxon>Methanobacteriati</taxon>
        <taxon>Methanobacteriota</taxon>
        <taxon>Stenosarchaea group</taxon>
        <taxon>Halobacteria</taxon>
        <taxon>Halobacteriales</taxon>
        <taxon>Halobacteriaceae</taxon>
    </lineage>
</organism>
<comment type="caution">
    <text evidence="2">The sequence shown here is derived from an EMBL/GenBank/DDBJ whole genome shotgun (WGS) entry which is preliminary data.</text>
</comment>
<dbReference type="OrthoDB" id="204433at2157"/>
<feature type="compositionally biased region" description="Basic and acidic residues" evidence="1">
    <location>
        <begin position="8"/>
        <end position="22"/>
    </location>
</feature>
<accession>A0A830F3G2</accession>
<dbReference type="AlphaFoldDB" id="A0A830F3G2"/>
<evidence type="ECO:0000313" key="2">
    <source>
        <dbReference type="EMBL" id="GGL36928.1"/>
    </source>
</evidence>
<dbReference type="RefSeq" id="WP_188883656.1">
    <property type="nucleotide sequence ID" value="NZ_BMPF01000003.1"/>
</dbReference>
<evidence type="ECO:0000256" key="1">
    <source>
        <dbReference type="SAM" id="MobiDB-lite"/>
    </source>
</evidence>
<name>A0A830F3G2_9EURY</name>
<proteinExistence type="predicted"/>